<name>A0A2N9HZY0_FAGSY</name>
<dbReference type="PANTHER" id="PTHR47723:SF24">
    <property type="entry name" value="RNASE H TYPE-1 DOMAIN-CONTAINING PROTEIN"/>
    <property type="match status" value="1"/>
</dbReference>
<dbReference type="CDD" id="cd06222">
    <property type="entry name" value="RNase_H_like"/>
    <property type="match status" value="1"/>
</dbReference>
<protein>
    <recommendedName>
        <fullName evidence="1">RNase H type-1 domain-containing protein</fullName>
    </recommendedName>
</protein>
<dbReference type="AlphaFoldDB" id="A0A2N9HZY0"/>
<organism evidence="2">
    <name type="scientific">Fagus sylvatica</name>
    <name type="common">Beechnut</name>
    <dbReference type="NCBI Taxonomy" id="28930"/>
    <lineage>
        <taxon>Eukaryota</taxon>
        <taxon>Viridiplantae</taxon>
        <taxon>Streptophyta</taxon>
        <taxon>Embryophyta</taxon>
        <taxon>Tracheophyta</taxon>
        <taxon>Spermatophyta</taxon>
        <taxon>Magnoliopsida</taxon>
        <taxon>eudicotyledons</taxon>
        <taxon>Gunneridae</taxon>
        <taxon>Pentapetalae</taxon>
        <taxon>rosids</taxon>
        <taxon>fabids</taxon>
        <taxon>Fagales</taxon>
        <taxon>Fagaceae</taxon>
        <taxon>Fagus</taxon>
    </lineage>
</organism>
<dbReference type="InterPro" id="IPR053151">
    <property type="entry name" value="RNase_H-like"/>
</dbReference>
<dbReference type="EMBL" id="OIVN01004412">
    <property type="protein sequence ID" value="SPD17181.1"/>
    <property type="molecule type" value="Genomic_DNA"/>
</dbReference>
<dbReference type="InterPro" id="IPR044730">
    <property type="entry name" value="RNase_H-like_dom_plant"/>
</dbReference>
<dbReference type="Gene3D" id="3.30.420.10">
    <property type="entry name" value="Ribonuclease H-like superfamily/Ribonuclease H"/>
    <property type="match status" value="1"/>
</dbReference>
<dbReference type="InterPro" id="IPR036397">
    <property type="entry name" value="RNaseH_sf"/>
</dbReference>
<sequence length="302" mass="33952">MLSKSAWWILVGKESQCVKLLTTKYKVRRNWLSSSPRFNASWCWRSLEKAKAILLKGAGWSVGDGRSVLVREDPWVLECPNFRPLPLLKESLGRSLVVHGGDKPSVDELGRGLQNRFFEYWTFMEKSINKPPKSLKNDIHWVRPARNGIKINCDATVGVSKSVVGGIARDWRGSFVFVFAFKVNTNLPVQAKAKALRQATSIAISYNLQSVCFESDCKVCIDGLLVPNSPVPWRIANLLKEIEALVQTIPTASFSWVPRRENMVAHVLARWSLENRFFGFFDASAVPPFVLSVVLEDSTVVS</sequence>
<dbReference type="Pfam" id="PF13456">
    <property type="entry name" value="RVT_3"/>
    <property type="match status" value="1"/>
</dbReference>
<dbReference type="GO" id="GO:0004523">
    <property type="term" value="F:RNA-DNA hybrid ribonuclease activity"/>
    <property type="evidence" value="ECO:0007669"/>
    <property type="project" value="InterPro"/>
</dbReference>
<dbReference type="InterPro" id="IPR002156">
    <property type="entry name" value="RNaseH_domain"/>
</dbReference>
<evidence type="ECO:0000259" key="1">
    <source>
        <dbReference type="Pfam" id="PF13456"/>
    </source>
</evidence>
<reference evidence="2" key="1">
    <citation type="submission" date="2018-02" db="EMBL/GenBank/DDBJ databases">
        <authorList>
            <person name="Cohen D.B."/>
            <person name="Kent A.D."/>
        </authorList>
    </citation>
    <scope>NUCLEOTIDE SEQUENCE</scope>
</reference>
<accession>A0A2N9HZY0</accession>
<dbReference type="PANTHER" id="PTHR47723">
    <property type="entry name" value="OS05G0353850 PROTEIN"/>
    <property type="match status" value="1"/>
</dbReference>
<evidence type="ECO:0000313" key="2">
    <source>
        <dbReference type="EMBL" id="SPD17181.1"/>
    </source>
</evidence>
<feature type="domain" description="RNase H type-1" evidence="1">
    <location>
        <begin position="152"/>
        <end position="271"/>
    </location>
</feature>
<proteinExistence type="predicted"/>
<dbReference type="GO" id="GO:0003676">
    <property type="term" value="F:nucleic acid binding"/>
    <property type="evidence" value="ECO:0007669"/>
    <property type="project" value="InterPro"/>
</dbReference>
<gene>
    <name evidence="2" type="ORF">FSB_LOCUS45063</name>
</gene>